<dbReference type="GO" id="GO:0004672">
    <property type="term" value="F:protein kinase activity"/>
    <property type="evidence" value="ECO:0007669"/>
    <property type="project" value="InterPro"/>
</dbReference>
<keyword evidence="2" id="KW-0067">ATP-binding</keyword>
<dbReference type="PROSITE" id="PS50011">
    <property type="entry name" value="PROTEIN_KINASE_DOM"/>
    <property type="match status" value="1"/>
</dbReference>
<dbReference type="InterPro" id="IPR001830">
    <property type="entry name" value="Glyco_trans_20"/>
</dbReference>
<feature type="non-terminal residue" evidence="4">
    <location>
        <position position="877"/>
    </location>
</feature>
<dbReference type="InterPro" id="IPR011009">
    <property type="entry name" value="Kinase-like_dom_sf"/>
</dbReference>
<evidence type="ECO:0000259" key="3">
    <source>
        <dbReference type="PROSITE" id="PS50011"/>
    </source>
</evidence>
<feature type="binding site" evidence="2">
    <location>
        <position position="76"/>
    </location>
    <ligand>
        <name>ATP</name>
        <dbReference type="ChEBI" id="CHEBI:30616"/>
    </ligand>
</feature>
<dbReference type="SUPFAM" id="SSF56784">
    <property type="entry name" value="HAD-like"/>
    <property type="match status" value="1"/>
</dbReference>
<dbReference type="GO" id="GO:0005946">
    <property type="term" value="C:alpha,alpha-trehalose-phosphate synthase complex (UDP-forming)"/>
    <property type="evidence" value="ECO:0007669"/>
    <property type="project" value="TreeGrafter"/>
</dbReference>
<dbReference type="SUPFAM" id="SSF56112">
    <property type="entry name" value="Protein kinase-like (PK-like)"/>
    <property type="match status" value="1"/>
</dbReference>
<dbReference type="GO" id="GO:0005992">
    <property type="term" value="P:trehalose biosynthetic process"/>
    <property type="evidence" value="ECO:0007669"/>
    <property type="project" value="InterPro"/>
</dbReference>
<dbReference type="Proteomes" id="UP000789405">
    <property type="component" value="Unassembled WGS sequence"/>
</dbReference>
<dbReference type="EMBL" id="CAJVPY010004907">
    <property type="protein sequence ID" value="CAG8630960.1"/>
    <property type="molecule type" value="Genomic_DNA"/>
</dbReference>
<dbReference type="InterPro" id="IPR017441">
    <property type="entry name" value="Protein_kinase_ATP_BS"/>
</dbReference>
<proteinExistence type="inferred from homology"/>
<comment type="caution">
    <text evidence="4">The sequence shown here is derived from an EMBL/GenBank/DDBJ whole genome shotgun (WGS) entry which is preliminary data.</text>
</comment>
<dbReference type="Pfam" id="PF00982">
    <property type="entry name" value="Glyco_transf_20"/>
    <property type="match status" value="1"/>
</dbReference>
<dbReference type="InterPro" id="IPR036412">
    <property type="entry name" value="HAD-like_sf"/>
</dbReference>
<evidence type="ECO:0000256" key="1">
    <source>
        <dbReference type="ARBA" id="ARBA00005409"/>
    </source>
</evidence>
<dbReference type="GO" id="GO:0005524">
    <property type="term" value="F:ATP binding"/>
    <property type="evidence" value="ECO:0007669"/>
    <property type="project" value="UniProtKB-UniRule"/>
</dbReference>
<dbReference type="Gene3D" id="3.40.50.1000">
    <property type="entry name" value="HAD superfamily/HAD-like"/>
    <property type="match status" value="2"/>
</dbReference>
<comment type="similarity">
    <text evidence="1">In the N-terminal section; belongs to the glycosyltransferase 20 family.</text>
</comment>
<accession>A0A9N9DCU3</accession>
<keyword evidence="5" id="KW-1185">Reference proteome</keyword>
<dbReference type="GO" id="GO:0005829">
    <property type="term" value="C:cytosol"/>
    <property type="evidence" value="ECO:0007669"/>
    <property type="project" value="TreeGrafter"/>
</dbReference>
<protein>
    <submittedName>
        <fullName evidence="4">19020_t:CDS:1</fullName>
    </submittedName>
</protein>
<dbReference type="GO" id="GO:0004805">
    <property type="term" value="F:trehalose-phosphatase activity"/>
    <property type="evidence" value="ECO:0007669"/>
    <property type="project" value="TreeGrafter"/>
</dbReference>
<evidence type="ECO:0000313" key="5">
    <source>
        <dbReference type="Proteomes" id="UP000789405"/>
    </source>
</evidence>
<dbReference type="OrthoDB" id="755951at2759"/>
<sequence>VLSSFKIPGKKMSNDKDEEDVSRALISYSEELEKDLKDLGVKKFNYSKFKGIEEVGHGGSSIVYSAVFRRKKYALKSLENNLSINRRRFKEMKRELRLLYHLDHPSIVKFYGISIETSVEFIVNNPEIVPEDSQLMLENPKNFQNNTCKESKITDYIYSEPRLLIVSHFLPHTIVKAVGGYKLEKSSNGLVNILSEFAKSRKFIWFGRPGGNVPEERDKIAAQLKESSYYPVFIENYLTERHDNFSNSTLWPLLHYRFPGDNFFRQEDWEAYKTVNGLFADAINEIVQDNDLIWIHGHHLMFLPEILRKKISSRKLNVNIGYFLHTSFPSNEVYRILPVREEILSSVLKSDLVGFQTLDHAQHFLSSCTSILGLLTKPNRVYYEDRHVHVGIFPIGIDPERFIGSLNEVEVQRHIRDLKEKYKNIKIISSVDQLDYIKGVPQKLHALDLFLTKHPEWIGEVILIQVVKSSRWNTEERNNLRHIVNELDGEISGKFSSFKLSPIHFMHHDLSFEELLALYTVSDVFIVSSLRDGMNLLPYQYISCQKENNGVLILSEFAGAAQCLDVNPWNIDEFSDAIYEAVIMDKRLRKSNYIKLRNYVMNHTISFWGKSFIDELKCIKGYCSQITPHLEINQVLKAANTANKRIILLNYDRTLITHKLTEQSNNIISTLKALQKKSNTYVYILSGHRKVNLDEQFESTGVGLSAEHGCFYKHPKCLQEKVNPILNREGKIIIEEYDDWYRLVEQIDPALKEIVLHLFNHYMVRTPGASIEEKEIGIIWHYCSGPEFELRSLFVDQSTVVRAIFKDLSITQDSFVLCIGDESPDEPIFSLLKNDELKSLNCFTSTVGKKQSNATFFLEDTHDLQNFLVKLASDLSD</sequence>
<dbReference type="AlphaFoldDB" id="A0A9N9DCU3"/>
<dbReference type="PANTHER" id="PTHR10788">
    <property type="entry name" value="TREHALOSE-6-PHOSPHATE SYNTHASE"/>
    <property type="match status" value="1"/>
</dbReference>
<dbReference type="Pfam" id="PF02358">
    <property type="entry name" value="Trehalose_PPase"/>
    <property type="match status" value="1"/>
</dbReference>
<dbReference type="PANTHER" id="PTHR10788:SF106">
    <property type="entry name" value="BCDNA.GH08860"/>
    <property type="match status" value="1"/>
</dbReference>
<dbReference type="GO" id="GO:0003825">
    <property type="term" value="F:alpha,alpha-trehalose-phosphate synthase (UDP-forming) activity"/>
    <property type="evidence" value="ECO:0007669"/>
    <property type="project" value="TreeGrafter"/>
</dbReference>
<dbReference type="CDD" id="cd03788">
    <property type="entry name" value="GT20_TPS"/>
    <property type="match status" value="1"/>
</dbReference>
<reference evidence="4" key="1">
    <citation type="submission" date="2021-06" db="EMBL/GenBank/DDBJ databases">
        <authorList>
            <person name="Kallberg Y."/>
            <person name="Tangrot J."/>
            <person name="Rosling A."/>
        </authorList>
    </citation>
    <scope>NUCLEOTIDE SEQUENCE</scope>
    <source>
        <strain evidence="4">MA453B</strain>
    </source>
</reference>
<organism evidence="4 5">
    <name type="scientific">Dentiscutata erythropus</name>
    <dbReference type="NCBI Taxonomy" id="1348616"/>
    <lineage>
        <taxon>Eukaryota</taxon>
        <taxon>Fungi</taxon>
        <taxon>Fungi incertae sedis</taxon>
        <taxon>Mucoromycota</taxon>
        <taxon>Glomeromycotina</taxon>
        <taxon>Glomeromycetes</taxon>
        <taxon>Diversisporales</taxon>
        <taxon>Gigasporaceae</taxon>
        <taxon>Dentiscutata</taxon>
    </lineage>
</organism>
<feature type="domain" description="Protein kinase" evidence="3">
    <location>
        <begin position="49"/>
        <end position="392"/>
    </location>
</feature>
<dbReference type="PROSITE" id="PS00107">
    <property type="entry name" value="PROTEIN_KINASE_ATP"/>
    <property type="match status" value="1"/>
</dbReference>
<dbReference type="InterPro" id="IPR000719">
    <property type="entry name" value="Prot_kinase_dom"/>
</dbReference>
<gene>
    <name evidence="4" type="ORF">DERYTH_LOCUS9145</name>
</gene>
<name>A0A9N9DCU3_9GLOM</name>
<keyword evidence="2" id="KW-0547">Nucleotide-binding</keyword>
<dbReference type="InterPro" id="IPR003337">
    <property type="entry name" value="Trehalose_PPase"/>
</dbReference>
<dbReference type="InterPro" id="IPR023214">
    <property type="entry name" value="HAD_sf"/>
</dbReference>
<dbReference type="Gene3D" id="3.30.200.20">
    <property type="entry name" value="Phosphorylase Kinase, domain 1"/>
    <property type="match status" value="1"/>
</dbReference>
<dbReference type="SUPFAM" id="SSF53756">
    <property type="entry name" value="UDP-Glycosyltransferase/glycogen phosphorylase"/>
    <property type="match status" value="1"/>
</dbReference>
<dbReference type="Gene3D" id="3.40.50.2000">
    <property type="entry name" value="Glycogen Phosphorylase B"/>
    <property type="match status" value="2"/>
</dbReference>
<evidence type="ECO:0000256" key="2">
    <source>
        <dbReference type="PROSITE-ProRule" id="PRU10141"/>
    </source>
</evidence>
<evidence type="ECO:0000313" key="4">
    <source>
        <dbReference type="EMBL" id="CAG8630960.1"/>
    </source>
</evidence>